<comment type="caution">
    <text evidence="2">The sequence shown here is derived from an EMBL/GenBank/DDBJ whole genome shotgun (WGS) entry which is preliminary data.</text>
</comment>
<sequence length="76" mass="8812">MADLVPVFVRHQVVWMLRNHLRGLIYILLFVYNEGTLVLIIKQILIDKISDIDTVDIPVRQVVQIDVVVGLVKYQI</sequence>
<name>A0A645ER95_9ZZZZ</name>
<gene>
    <name evidence="2" type="ORF">SDC9_151594</name>
</gene>
<evidence type="ECO:0000256" key="1">
    <source>
        <dbReference type="SAM" id="Phobius"/>
    </source>
</evidence>
<dbReference type="AlphaFoldDB" id="A0A645ER95"/>
<accession>A0A645ER95</accession>
<keyword evidence="1" id="KW-0812">Transmembrane</keyword>
<evidence type="ECO:0000313" key="2">
    <source>
        <dbReference type="EMBL" id="MPN04357.1"/>
    </source>
</evidence>
<dbReference type="EMBL" id="VSSQ01050273">
    <property type="protein sequence ID" value="MPN04357.1"/>
    <property type="molecule type" value="Genomic_DNA"/>
</dbReference>
<organism evidence="2">
    <name type="scientific">bioreactor metagenome</name>
    <dbReference type="NCBI Taxonomy" id="1076179"/>
    <lineage>
        <taxon>unclassified sequences</taxon>
        <taxon>metagenomes</taxon>
        <taxon>ecological metagenomes</taxon>
    </lineage>
</organism>
<proteinExistence type="predicted"/>
<protein>
    <submittedName>
        <fullName evidence="2">Uncharacterized protein</fullName>
    </submittedName>
</protein>
<keyword evidence="1" id="KW-1133">Transmembrane helix</keyword>
<reference evidence="2" key="1">
    <citation type="submission" date="2019-08" db="EMBL/GenBank/DDBJ databases">
        <authorList>
            <person name="Kucharzyk K."/>
            <person name="Murdoch R.W."/>
            <person name="Higgins S."/>
            <person name="Loffler F."/>
        </authorList>
    </citation>
    <scope>NUCLEOTIDE SEQUENCE</scope>
</reference>
<keyword evidence="1" id="KW-0472">Membrane</keyword>
<feature type="transmembrane region" description="Helical" evidence="1">
    <location>
        <begin position="23"/>
        <end position="41"/>
    </location>
</feature>